<name>A0ABS4RP58_PAEXY</name>
<gene>
    <name evidence="1" type="ORF">J2Z28_000147</name>
</gene>
<proteinExistence type="predicted"/>
<evidence type="ECO:0000313" key="1">
    <source>
        <dbReference type="EMBL" id="MBP2243542.1"/>
    </source>
</evidence>
<organism evidence="1 2">
    <name type="scientific">Paenibacillus xylanexedens</name>
    <dbReference type="NCBI Taxonomy" id="528191"/>
    <lineage>
        <taxon>Bacteria</taxon>
        <taxon>Bacillati</taxon>
        <taxon>Bacillota</taxon>
        <taxon>Bacilli</taxon>
        <taxon>Bacillales</taxon>
        <taxon>Paenibacillaceae</taxon>
        <taxon>Paenibacillus</taxon>
    </lineage>
</organism>
<dbReference type="Proteomes" id="UP000810207">
    <property type="component" value="Unassembled WGS sequence"/>
</dbReference>
<reference evidence="1 2" key="1">
    <citation type="submission" date="2021-03" db="EMBL/GenBank/DDBJ databases">
        <title>Genomic Encyclopedia of Type Strains, Phase IV (KMG-IV): sequencing the most valuable type-strain genomes for metagenomic binning, comparative biology and taxonomic classification.</title>
        <authorList>
            <person name="Goeker M."/>
        </authorList>
    </citation>
    <scope>NUCLEOTIDE SEQUENCE [LARGE SCALE GENOMIC DNA]</scope>
    <source>
        <strain evidence="1 2">DSM 21292</strain>
    </source>
</reference>
<dbReference type="EMBL" id="JAGIKV010000001">
    <property type="protein sequence ID" value="MBP2243542.1"/>
    <property type="molecule type" value="Genomic_DNA"/>
</dbReference>
<evidence type="ECO:0000313" key="2">
    <source>
        <dbReference type="Proteomes" id="UP000810207"/>
    </source>
</evidence>
<accession>A0ABS4RP58</accession>
<sequence>MNERAGDGGSLAESVFETALGSMNGHGKVGWNEQDHLV</sequence>
<keyword evidence="2" id="KW-1185">Reference proteome</keyword>
<protein>
    <submittedName>
        <fullName evidence="1">Uncharacterized protein</fullName>
    </submittedName>
</protein>
<comment type="caution">
    <text evidence="1">The sequence shown here is derived from an EMBL/GenBank/DDBJ whole genome shotgun (WGS) entry which is preliminary data.</text>
</comment>